<dbReference type="Pfam" id="PF09862">
    <property type="entry name" value="DUF2089"/>
    <property type="match status" value="1"/>
</dbReference>
<dbReference type="RefSeq" id="WP_350344166.1">
    <property type="nucleotide sequence ID" value="NZ_CP158367.1"/>
</dbReference>
<name>A0AAU7VN98_9FIRM</name>
<dbReference type="InterPro" id="IPR018658">
    <property type="entry name" value="DUF2089"/>
</dbReference>
<dbReference type="Gene3D" id="3.30.60.90">
    <property type="match status" value="1"/>
</dbReference>
<gene>
    <name evidence="6" type="ORF">PRVXT_000545</name>
</gene>
<feature type="domain" description="DUF2089" evidence="5">
    <location>
        <begin position="9"/>
        <end position="40"/>
    </location>
</feature>
<evidence type="ECO:0000256" key="1">
    <source>
        <dbReference type="ARBA" id="ARBA00022723"/>
    </source>
</evidence>
<sequence length="128" mass="14562">MKKQAIGKCPICDSHLNVARLKCKKCDTAIEGDFDLCKFCRLDREQKEFVEVFIKSRGNIKEVERELGISYPTVRSRLEGVIEALGYRPEPVPKVDSETARRRKKVLDALNSGDITAEEAVELLKEHN</sequence>
<keyword evidence="2" id="KW-0863">Zinc-finger</keyword>
<accession>A0AAU7VN98</accession>
<dbReference type="Pfam" id="PF22747">
    <property type="entry name" value="Zn_ribbon_DUF2089"/>
    <property type="match status" value="1"/>
</dbReference>
<keyword evidence="1" id="KW-0479">Metal-binding</keyword>
<reference evidence="6" key="2">
    <citation type="submission" date="2024-06" db="EMBL/GenBank/DDBJ databases">
        <authorList>
            <person name="Petrova K.O."/>
            <person name="Toshchakov S.V."/>
            <person name="Boltjanskaja Y.V."/>
            <person name="Kevbrin V."/>
        </authorList>
    </citation>
    <scope>NUCLEOTIDE SEQUENCE</scope>
    <source>
        <strain evidence="6">Z-910T</strain>
    </source>
</reference>
<dbReference type="AlphaFoldDB" id="A0AAU7VN98"/>
<protein>
    <submittedName>
        <fullName evidence="6">DUF2089 domain-containing protein</fullName>
    </submittedName>
</protein>
<evidence type="ECO:0000256" key="2">
    <source>
        <dbReference type="ARBA" id="ARBA00022771"/>
    </source>
</evidence>
<keyword evidence="3" id="KW-0862">Zinc</keyword>
<reference evidence="6" key="1">
    <citation type="journal article" date="2013" name="Extremophiles">
        <title>Proteinivorax tanatarense gen. nov., sp. nov., an anaerobic, haloalkaliphilic, proteolytic bacterium isolated from a decaying algal bloom, and proposal of Proteinivoraceae fam. nov.</title>
        <authorList>
            <person name="Kevbrin V."/>
            <person name="Boltyanskaya Y."/>
            <person name="Zhilina T."/>
            <person name="Kolganova T."/>
            <person name="Lavrentjeva E."/>
            <person name="Kuznetsov B."/>
        </authorList>
    </citation>
    <scope>NUCLEOTIDE SEQUENCE</scope>
    <source>
        <strain evidence="6">Z-910T</strain>
    </source>
</reference>
<dbReference type="InterPro" id="IPR043145">
    <property type="entry name" value="Znf_ZZ_sf"/>
</dbReference>
<evidence type="ECO:0000259" key="4">
    <source>
        <dbReference type="Pfam" id="PF09862"/>
    </source>
</evidence>
<evidence type="ECO:0000313" key="6">
    <source>
        <dbReference type="EMBL" id="XBX75422.1"/>
    </source>
</evidence>
<dbReference type="InterPro" id="IPR053957">
    <property type="entry name" value="DUF2089_Zn_ribbon"/>
</dbReference>
<evidence type="ECO:0000259" key="5">
    <source>
        <dbReference type="Pfam" id="PF22747"/>
    </source>
</evidence>
<organism evidence="6">
    <name type="scientific">Proteinivorax tanatarense</name>
    <dbReference type="NCBI Taxonomy" id="1260629"/>
    <lineage>
        <taxon>Bacteria</taxon>
        <taxon>Bacillati</taxon>
        <taxon>Bacillota</taxon>
        <taxon>Clostridia</taxon>
        <taxon>Eubacteriales</taxon>
        <taxon>Proteinivoracaceae</taxon>
        <taxon>Proteinivorax</taxon>
    </lineage>
</organism>
<evidence type="ECO:0000256" key="3">
    <source>
        <dbReference type="ARBA" id="ARBA00022833"/>
    </source>
</evidence>
<dbReference type="EMBL" id="CP158367">
    <property type="protein sequence ID" value="XBX75422.1"/>
    <property type="molecule type" value="Genomic_DNA"/>
</dbReference>
<feature type="domain" description="DUF2089" evidence="4">
    <location>
        <begin position="42"/>
        <end position="87"/>
    </location>
</feature>
<proteinExistence type="predicted"/>
<dbReference type="GO" id="GO:0008270">
    <property type="term" value="F:zinc ion binding"/>
    <property type="evidence" value="ECO:0007669"/>
    <property type="project" value="UniProtKB-KW"/>
</dbReference>